<gene>
    <name evidence="5" type="ORF">E1161_19325</name>
</gene>
<feature type="domain" description="Methyltransferase" evidence="4">
    <location>
        <begin position="48"/>
        <end position="141"/>
    </location>
</feature>
<dbReference type="InterPro" id="IPR029063">
    <property type="entry name" value="SAM-dependent_MTases_sf"/>
</dbReference>
<dbReference type="SUPFAM" id="SSF53335">
    <property type="entry name" value="S-adenosyl-L-methionine-dependent methyltransferases"/>
    <property type="match status" value="1"/>
</dbReference>
<dbReference type="Pfam" id="PF13649">
    <property type="entry name" value="Methyltransf_25"/>
    <property type="match status" value="1"/>
</dbReference>
<dbReference type="InterPro" id="IPR041698">
    <property type="entry name" value="Methyltransf_25"/>
</dbReference>
<organism evidence="5 6">
    <name type="scientific">Saccharopolyspora aridisoli</name>
    <dbReference type="NCBI Taxonomy" id="2530385"/>
    <lineage>
        <taxon>Bacteria</taxon>
        <taxon>Bacillati</taxon>
        <taxon>Actinomycetota</taxon>
        <taxon>Actinomycetes</taxon>
        <taxon>Pseudonocardiales</taxon>
        <taxon>Pseudonocardiaceae</taxon>
        <taxon>Saccharopolyspora</taxon>
    </lineage>
</organism>
<dbReference type="PANTHER" id="PTHR43464">
    <property type="entry name" value="METHYLTRANSFERASE"/>
    <property type="match status" value="1"/>
</dbReference>
<proteinExistence type="predicted"/>
<keyword evidence="1 5" id="KW-0489">Methyltransferase</keyword>
<dbReference type="GO" id="GO:0032259">
    <property type="term" value="P:methylation"/>
    <property type="evidence" value="ECO:0007669"/>
    <property type="project" value="UniProtKB-KW"/>
</dbReference>
<evidence type="ECO:0000256" key="1">
    <source>
        <dbReference type="ARBA" id="ARBA00022603"/>
    </source>
</evidence>
<dbReference type="AlphaFoldDB" id="A0A4R4UFR6"/>
<dbReference type="PANTHER" id="PTHR43464:SF19">
    <property type="entry name" value="UBIQUINONE BIOSYNTHESIS O-METHYLTRANSFERASE, MITOCHONDRIAL"/>
    <property type="match status" value="1"/>
</dbReference>
<protein>
    <submittedName>
        <fullName evidence="5">Class I SAM-dependent methyltransferase</fullName>
    </submittedName>
</protein>
<dbReference type="EMBL" id="SMKV01000026">
    <property type="protein sequence ID" value="TDC90260.1"/>
    <property type="molecule type" value="Genomic_DNA"/>
</dbReference>
<sequence>MSTGLPDFDAVYRGEAPVTEDARVPWNIGVPQPAVAEVIERGEIVGPVLDAGCGVGVTTRELAARGFEVLGVDLSETAIAQAEYARDERHASATFQVGDITEFSGHDGHFGTIIDSTLFHSMPVESRAAYVAAIARAAREGARLHMLVFDKGAFPEGGGPNAVDADELRAALAEHWTIDSIEPSTIAGFLPAGVGAHHPADDAGRALVPAHFLTAHR</sequence>
<dbReference type="GO" id="GO:0008168">
    <property type="term" value="F:methyltransferase activity"/>
    <property type="evidence" value="ECO:0007669"/>
    <property type="project" value="UniProtKB-KW"/>
</dbReference>
<evidence type="ECO:0000256" key="3">
    <source>
        <dbReference type="ARBA" id="ARBA00022691"/>
    </source>
</evidence>
<evidence type="ECO:0000313" key="6">
    <source>
        <dbReference type="Proteomes" id="UP000294744"/>
    </source>
</evidence>
<accession>A0A4R4UFR6</accession>
<keyword evidence="6" id="KW-1185">Reference proteome</keyword>
<evidence type="ECO:0000256" key="2">
    <source>
        <dbReference type="ARBA" id="ARBA00022679"/>
    </source>
</evidence>
<dbReference type="Gene3D" id="3.40.50.150">
    <property type="entry name" value="Vaccinia Virus protein VP39"/>
    <property type="match status" value="1"/>
</dbReference>
<keyword evidence="2 5" id="KW-0808">Transferase</keyword>
<evidence type="ECO:0000259" key="4">
    <source>
        <dbReference type="Pfam" id="PF13649"/>
    </source>
</evidence>
<dbReference type="RefSeq" id="WP_132625267.1">
    <property type="nucleotide sequence ID" value="NZ_SMKV01000026.1"/>
</dbReference>
<evidence type="ECO:0000313" key="5">
    <source>
        <dbReference type="EMBL" id="TDC90260.1"/>
    </source>
</evidence>
<dbReference type="CDD" id="cd02440">
    <property type="entry name" value="AdoMet_MTases"/>
    <property type="match status" value="1"/>
</dbReference>
<reference evidence="5 6" key="1">
    <citation type="submission" date="2019-03" db="EMBL/GenBank/DDBJ databases">
        <title>Draft genome sequences of novel Actinobacteria.</title>
        <authorList>
            <person name="Sahin N."/>
            <person name="Ay H."/>
            <person name="Saygin H."/>
        </authorList>
    </citation>
    <scope>NUCLEOTIDE SEQUENCE [LARGE SCALE GENOMIC DNA]</scope>
    <source>
        <strain evidence="5 6">16K404</strain>
    </source>
</reference>
<dbReference type="OrthoDB" id="3825914at2"/>
<comment type="caution">
    <text evidence="5">The sequence shown here is derived from an EMBL/GenBank/DDBJ whole genome shotgun (WGS) entry which is preliminary data.</text>
</comment>
<dbReference type="Proteomes" id="UP000294744">
    <property type="component" value="Unassembled WGS sequence"/>
</dbReference>
<name>A0A4R4UFR6_9PSEU</name>
<keyword evidence="3" id="KW-0949">S-adenosyl-L-methionine</keyword>